<name>A0A4Y9SXK0_9BURK</name>
<evidence type="ECO:0000313" key="2">
    <source>
        <dbReference type="EMBL" id="TFW29944.1"/>
    </source>
</evidence>
<accession>A0A4Y9SXK0</accession>
<comment type="caution">
    <text evidence="2">The sequence shown here is derived from an EMBL/GenBank/DDBJ whole genome shotgun (WGS) entry which is preliminary data.</text>
</comment>
<organism evidence="2 3">
    <name type="scientific">Duganella callida</name>
    <dbReference type="NCBI Taxonomy" id="2561932"/>
    <lineage>
        <taxon>Bacteria</taxon>
        <taxon>Pseudomonadati</taxon>
        <taxon>Pseudomonadota</taxon>
        <taxon>Betaproteobacteria</taxon>
        <taxon>Burkholderiales</taxon>
        <taxon>Oxalobacteraceae</taxon>
        <taxon>Telluria group</taxon>
        <taxon>Duganella</taxon>
    </lineage>
</organism>
<sequence length="582" mass="64142">MNAPRPARPRPLRRCAALLCCGCHAMALSAPPAPAQSASERRNAELHTNLALLSTMIDKASAVCLNNETSKGVAQLQASFKSIASTLSGKLTVERTNQVLRGAREGLPQQVALIENDKIRNCMKPLVQNLFDMVINAAAPESATPAWPEPIDFRFNFKRTVSTDPRLYSENVRLDLTARERPLSRRITMQDAQGLAYYQYDLLYPRAGEIFRGTIIAERLGNSRLSLTAPAITEICFRQPVKLPKLGQITYDIFDCVEGKLCKPSAQSTAWLAACEPKPAVSAANWLDLLVGRAWAQPAPATAPDRPGAPFWHVPSLQTLTKSNPEGVGYTVFSIETDAFRDQNVQALEVDVRVNGIPVLEDGLPPRLRPVPVEAEGNYRYNFALQSLNFQGLRHGCDRIDITLTPSNGRAKPLHATLAYVALRDVAPRTQKIRDKQLTWSASYIVPQKEWRHYAVVHSYSFSASDEADKQRAIAAASRDKQLIDGLQLRYKGQKLVGVIRPPRTINQAGKAAFGMSIGREQEDGQVRFTFTKAEAKSMAQFVVSQRATHAPLNAVIASQPFYFNADGGSRTAAGMCEDHQL</sequence>
<proteinExistence type="predicted"/>
<keyword evidence="1" id="KW-0732">Signal</keyword>
<evidence type="ECO:0008006" key="4">
    <source>
        <dbReference type="Google" id="ProtNLM"/>
    </source>
</evidence>
<dbReference type="RefSeq" id="WP_135200093.1">
    <property type="nucleotide sequence ID" value="NZ_SPVG01000028.1"/>
</dbReference>
<evidence type="ECO:0000256" key="1">
    <source>
        <dbReference type="SAM" id="SignalP"/>
    </source>
</evidence>
<dbReference type="AlphaFoldDB" id="A0A4Y9SXK0"/>
<keyword evidence="3" id="KW-1185">Reference proteome</keyword>
<reference evidence="2 3" key="1">
    <citation type="submission" date="2019-03" db="EMBL/GenBank/DDBJ databases">
        <title>Draft Genome Sequence of Duganella callidus sp. nov., a Novel Duganella Species Isolated from Cultivated Soil.</title>
        <authorList>
            <person name="Raths R."/>
            <person name="Peta V."/>
            <person name="Bucking H."/>
        </authorList>
    </citation>
    <scope>NUCLEOTIDE SEQUENCE [LARGE SCALE GENOMIC DNA]</scope>
    <source>
        <strain evidence="2 3">DN04</strain>
    </source>
</reference>
<evidence type="ECO:0000313" key="3">
    <source>
        <dbReference type="Proteomes" id="UP000297729"/>
    </source>
</evidence>
<gene>
    <name evidence="2" type="ORF">E4L98_03025</name>
</gene>
<feature type="signal peptide" evidence="1">
    <location>
        <begin position="1"/>
        <end position="35"/>
    </location>
</feature>
<feature type="chain" id="PRO_5021381368" description="Alpha-2-macroglobulin" evidence="1">
    <location>
        <begin position="36"/>
        <end position="582"/>
    </location>
</feature>
<dbReference type="Proteomes" id="UP000297729">
    <property type="component" value="Unassembled WGS sequence"/>
</dbReference>
<dbReference type="EMBL" id="SPVG01000028">
    <property type="protein sequence ID" value="TFW29944.1"/>
    <property type="molecule type" value="Genomic_DNA"/>
</dbReference>
<protein>
    <recommendedName>
        <fullName evidence="4">Alpha-2-macroglobulin</fullName>
    </recommendedName>
</protein>